<proteinExistence type="predicted"/>
<comment type="caution">
    <text evidence="1">The sequence shown here is derived from an EMBL/GenBank/DDBJ whole genome shotgun (WGS) entry which is preliminary data.</text>
</comment>
<accession>A0ABU1DA15</accession>
<keyword evidence="2" id="KW-1185">Reference proteome</keyword>
<sequence>LEWVSWFNHQRLLESIGDIPPAEAEERYYRQLAAPAAEPVLL</sequence>
<evidence type="ECO:0000313" key="1">
    <source>
        <dbReference type="EMBL" id="MDR4127299.1"/>
    </source>
</evidence>
<name>A0ABU1DA15_9BURK</name>
<feature type="non-terminal residue" evidence="1">
    <location>
        <position position="1"/>
    </location>
</feature>
<dbReference type="EMBL" id="JAUZQE010000095">
    <property type="protein sequence ID" value="MDR4127299.1"/>
    <property type="molecule type" value="Genomic_DNA"/>
</dbReference>
<protein>
    <submittedName>
        <fullName evidence="1">IS3 family transposase</fullName>
    </submittedName>
</protein>
<evidence type="ECO:0000313" key="2">
    <source>
        <dbReference type="Proteomes" id="UP001232156"/>
    </source>
</evidence>
<gene>
    <name evidence="1" type="ORF">Q8947_15145</name>
</gene>
<organism evidence="1 2">
    <name type="scientific">Yanghanlia caeni</name>
    <dbReference type="NCBI Taxonomy" id="3064283"/>
    <lineage>
        <taxon>Bacteria</taxon>
        <taxon>Pseudomonadati</taxon>
        <taxon>Pseudomonadota</taxon>
        <taxon>Betaproteobacteria</taxon>
        <taxon>Burkholderiales</taxon>
        <taxon>Alcaligenaceae</taxon>
        <taxon>Yanghanlia</taxon>
    </lineage>
</organism>
<reference evidence="1 2" key="1">
    <citation type="submission" date="2023-08" db="EMBL/GenBank/DDBJ databases">
        <title>Alcaligenaceae gen. nov., a novel taxon isolated from the sludge of Yixing Pesticide Factory.</title>
        <authorList>
            <person name="Ruan L."/>
        </authorList>
    </citation>
    <scope>NUCLEOTIDE SEQUENCE [LARGE SCALE GENOMIC DNA]</scope>
    <source>
        <strain evidence="1 2">LG-2</strain>
    </source>
</reference>
<dbReference type="Proteomes" id="UP001232156">
    <property type="component" value="Unassembled WGS sequence"/>
</dbReference>